<evidence type="ECO:0000256" key="16">
    <source>
        <dbReference type="SAM" id="MobiDB-lite"/>
    </source>
</evidence>
<comment type="cofactor">
    <cofactor evidence="1 14">
        <name>heme</name>
        <dbReference type="ChEBI" id="CHEBI:30413"/>
    </cofactor>
</comment>
<evidence type="ECO:0000256" key="6">
    <source>
        <dbReference type="ARBA" id="ARBA00022617"/>
    </source>
</evidence>
<evidence type="ECO:0000256" key="7">
    <source>
        <dbReference type="ARBA" id="ARBA00022723"/>
    </source>
</evidence>
<accession>A0A0K8VIG8</accession>
<evidence type="ECO:0000256" key="17">
    <source>
        <dbReference type="SAM" id="Phobius"/>
    </source>
</evidence>
<sequence length="549" mass="64196">KSSDTAFLKKKEKNKKHKKQKKKKDIKRNRQEEEKMLECLFFQIIFLLHIILLPIYLYLTWNFNYWQKRGLHNALPLTLFGSFPSILTRNRNLLYEIDRLYRRYKHRRRMVGIFFVRQPQILVVDMRLAHEILDTNFGAYELTAACSWMRHRRLNKLDKLAAYSALWSSGEHWKLNRSVACAALTATRLKQTHELWQASCKRLIQFLQYKCRCASPEALDAIDLVKRFIADALCITIWGVDAGTLTRSKKPNLFLQMTERAIRQTRNLRRYSLLSAVMPVFWKLWPFRLISKAVENYFAQFTSDALECHRELRNPSGMRDVLSYLYTQQHTGRLSDEALTGLCMAMLIDGFEEICSTLVYSIYYLAKDSRVQSKLRAEVLQTQQREHCTAFGLETLKSLSYLHHCVFETLRLSPTVQYCRRICSRGNVIQLSKRKSVQLEEGTVLCIPVYSYHHDPVIFCEPNSFIPERFDNTAPKELMERRVFLPFGTGPRSCLGKDISLLVVKAALASLVSEYTVRICSQTQHGYSETVDSFLLNMNGKLMLEFKRL</sequence>
<dbReference type="InterPro" id="IPR001128">
    <property type="entry name" value="Cyt_P450"/>
</dbReference>
<comment type="subcellular location">
    <subcellularLocation>
        <location evidence="4">Endoplasmic reticulum membrane</location>
        <topology evidence="4">Peripheral membrane protein</topology>
    </subcellularLocation>
    <subcellularLocation>
        <location evidence="3">Microsome membrane</location>
        <topology evidence="3">Peripheral membrane protein</topology>
    </subcellularLocation>
</comment>
<dbReference type="PANTHER" id="PTHR24292:SF84">
    <property type="entry name" value="CYTOCHROME P450 28A5-RELATED"/>
    <property type="match status" value="1"/>
</dbReference>
<feature type="binding site" description="axial binding residue" evidence="14">
    <location>
        <position position="494"/>
    </location>
    <ligand>
        <name>heme</name>
        <dbReference type="ChEBI" id="CHEBI:30413"/>
    </ligand>
    <ligandPart>
        <name>Fe</name>
        <dbReference type="ChEBI" id="CHEBI:18248"/>
    </ligandPart>
</feature>
<dbReference type="PRINTS" id="PR00385">
    <property type="entry name" value="P450"/>
</dbReference>
<evidence type="ECO:0000256" key="9">
    <source>
        <dbReference type="ARBA" id="ARBA00022848"/>
    </source>
</evidence>
<proteinExistence type="inferred from homology"/>
<organism evidence="18">
    <name type="scientific">Bactrocera latifrons</name>
    <name type="common">Malaysian fruit fly</name>
    <name type="synonym">Chaetodacus latifrons</name>
    <dbReference type="NCBI Taxonomy" id="174628"/>
    <lineage>
        <taxon>Eukaryota</taxon>
        <taxon>Metazoa</taxon>
        <taxon>Ecdysozoa</taxon>
        <taxon>Arthropoda</taxon>
        <taxon>Hexapoda</taxon>
        <taxon>Insecta</taxon>
        <taxon>Pterygota</taxon>
        <taxon>Neoptera</taxon>
        <taxon>Endopterygota</taxon>
        <taxon>Diptera</taxon>
        <taxon>Brachycera</taxon>
        <taxon>Muscomorpha</taxon>
        <taxon>Tephritoidea</taxon>
        <taxon>Tephritidae</taxon>
        <taxon>Bactrocera</taxon>
        <taxon>Bactrocera</taxon>
    </lineage>
</organism>
<feature type="region of interest" description="Disordered" evidence="16">
    <location>
        <begin position="1"/>
        <end position="28"/>
    </location>
</feature>
<dbReference type="GO" id="GO:0004497">
    <property type="term" value="F:monooxygenase activity"/>
    <property type="evidence" value="ECO:0007669"/>
    <property type="project" value="UniProtKB-KW"/>
</dbReference>
<dbReference type="InterPro" id="IPR002401">
    <property type="entry name" value="Cyt_P450_E_grp-I"/>
</dbReference>
<feature type="compositionally biased region" description="Basic residues" evidence="16">
    <location>
        <begin position="10"/>
        <end position="27"/>
    </location>
</feature>
<feature type="non-terminal residue" evidence="18">
    <location>
        <position position="1"/>
    </location>
</feature>
<keyword evidence="11 14" id="KW-0408">Iron</keyword>
<dbReference type="Gene3D" id="1.10.630.10">
    <property type="entry name" value="Cytochrome P450"/>
    <property type="match status" value="1"/>
</dbReference>
<dbReference type="GO" id="GO:0005506">
    <property type="term" value="F:iron ion binding"/>
    <property type="evidence" value="ECO:0007669"/>
    <property type="project" value="InterPro"/>
</dbReference>
<evidence type="ECO:0000256" key="12">
    <source>
        <dbReference type="ARBA" id="ARBA00023033"/>
    </source>
</evidence>
<keyword evidence="10 15" id="KW-0560">Oxidoreductase</keyword>
<dbReference type="GO" id="GO:0016705">
    <property type="term" value="F:oxidoreductase activity, acting on paired donors, with incorporation or reduction of molecular oxygen"/>
    <property type="evidence" value="ECO:0007669"/>
    <property type="project" value="InterPro"/>
</dbReference>
<dbReference type="PANTHER" id="PTHR24292">
    <property type="entry name" value="CYTOCHROME P450"/>
    <property type="match status" value="1"/>
</dbReference>
<feature type="transmembrane region" description="Helical" evidence="17">
    <location>
        <begin position="37"/>
        <end position="59"/>
    </location>
</feature>
<dbReference type="GO" id="GO:0020037">
    <property type="term" value="F:heme binding"/>
    <property type="evidence" value="ECO:0007669"/>
    <property type="project" value="InterPro"/>
</dbReference>
<evidence type="ECO:0000313" key="18">
    <source>
        <dbReference type="EMBL" id="JAI38686.1"/>
    </source>
</evidence>
<keyword evidence="8" id="KW-0256">Endoplasmic reticulum</keyword>
<comment type="function">
    <text evidence="2">May be involved in the metabolism of insect hormones and in the breakdown of synthetic insecticides.</text>
</comment>
<dbReference type="InterPro" id="IPR036396">
    <property type="entry name" value="Cyt_P450_sf"/>
</dbReference>
<name>A0A0K8VIG8_BACLA</name>
<evidence type="ECO:0000256" key="3">
    <source>
        <dbReference type="ARBA" id="ARBA00004174"/>
    </source>
</evidence>
<dbReference type="InterPro" id="IPR050476">
    <property type="entry name" value="Insect_CytP450_Detox"/>
</dbReference>
<reference evidence="18" key="1">
    <citation type="submission" date="2015-06" db="EMBL/GenBank/DDBJ databases">
        <authorList>
            <person name="Hoefler B.C."/>
            <person name="Straight P.D."/>
        </authorList>
    </citation>
    <scope>NUCLEOTIDE SEQUENCE</scope>
</reference>
<gene>
    <name evidence="18" type="primary">Cyp309a2_0</name>
    <name evidence="18" type="ORF">c0_g1_i1</name>
</gene>
<dbReference type="OrthoDB" id="6692864at2759"/>
<keyword evidence="6 14" id="KW-0349">Heme</keyword>
<evidence type="ECO:0000256" key="4">
    <source>
        <dbReference type="ARBA" id="ARBA00004406"/>
    </source>
</evidence>
<evidence type="ECO:0000256" key="11">
    <source>
        <dbReference type="ARBA" id="ARBA00023004"/>
    </source>
</evidence>
<protein>
    <submittedName>
        <fullName evidence="18">Putative cytochrome P450 309a2</fullName>
    </submittedName>
</protein>
<dbReference type="PRINTS" id="PR00463">
    <property type="entry name" value="EP450I"/>
</dbReference>
<evidence type="ECO:0000256" key="13">
    <source>
        <dbReference type="ARBA" id="ARBA00023136"/>
    </source>
</evidence>
<evidence type="ECO:0000256" key="8">
    <source>
        <dbReference type="ARBA" id="ARBA00022824"/>
    </source>
</evidence>
<evidence type="ECO:0000256" key="5">
    <source>
        <dbReference type="ARBA" id="ARBA00010617"/>
    </source>
</evidence>
<keyword evidence="17" id="KW-0812">Transmembrane</keyword>
<comment type="similarity">
    <text evidence="5 15">Belongs to the cytochrome P450 family.</text>
</comment>
<evidence type="ECO:0000256" key="15">
    <source>
        <dbReference type="RuleBase" id="RU000461"/>
    </source>
</evidence>
<keyword evidence="9" id="KW-0492">Microsome</keyword>
<dbReference type="EMBL" id="GDHF01013628">
    <property type="protein sequence ID" value="JAI38686.1"/>
    <property type="molecule type" value="Transcribed_RNA"/>
</dbReference>
<keyword evidence="13 17" id="KW-0472">Membrane</keyword>
<dbReference type="Pfam" id="PF00067">
    <property type="entry name" value="p450"/>
    <property type="match status" value="1"/>
</dbReference>
<dbReference type="InterPro" id="IPR017972">
    <property type="entry name" value="Cyt_P450_CS"/>
</dbReference>
<evidence type="ECO:0000256" key="10">
    <source>
        <dbReference type="ARBA" id="ARBA00023002"/>
    </source>
</evidence>
<keyword evidence="12 15" id="KW-0503">Monooxygenase</keyword>
<keyword evidence="7 14" id="KW-0479">Metal-binding</keyword>
<feature type="non-terminal residue" evidence="18">
    <location>
        <position position="549"/>
    </location>
</feature>
<dbReference type="PROSITE" id="PS00086">
    <property type="entry name" value="CYTOCHROME_P450"/>
    <property type="match status" value="1"/>
</dbReference>
<dbReference type="GO" id="GO:0005789">
    <property type="term" value="C:endoplasmic reticulum membrane"/>
    <property type="evidence" value="ECO:0007669"/>
    <property type="project" value="UniProtKB-SubCell"/>
</dbReference>
<evidence type="ECO:0000256" key="14">
    <source>
        <dbReference type="PIRSR" id="PIRSR602401-1"/>
    </source>
</evidence>
<evidence type="ECO:0000256" key="1">
    <source>
        <dbReference type="ARBA" id="ARBA00001971"/>
    </source>
</evidence>
<dbReference type="AlphaFoldDB" id="A0A0K8VIG8"/>
<evidence type="ECO:0000256" key="2">
    <source>
        <dbReference type="ARBA" id="ARBA00003690"/>
    </source>
</evidence>
<dbReference type="SUPFAM" id="SSF48264">
    <property type="entry name" value="Cytochrome P450"/>
    <property type="match status" value="1"/>
</dbReference>
<keyword evidence="17" id="KW-1133">Transmembrane helix</keyword>